<comment type="caution">
    <text evidence="1">The sequence shown here is derived from an EMBL/GenBank/DDBJ whole genome shotgun (WGS) entry which is preliminary data.</text>
</comment>
<reference evidence="1" key="1">
    <citation type="journal article" date="2023" name="Nat. Commun.">
        <title>Diploid and tetraploid genomes of Acorus and the evolution of monocots.</title>
        <authorList>
            <person name="Ma L."/>
            <person name="Liu K.W."/>
            <person name="Li Z."/>
            <person name="Hsiao Y.Y."/>
            <person name="Qi Y."/>
            <person name="Fu T."/>
            <person name="Tang G.D."/>
            <person name="Zhang D."/>
            <person name="Sun W.H."/>
            <person name="Liu D.K."/>
            <person name="Li Y."/>
            <person name="Chen G.Z."/>
            <person name="Liu X.D."/>
            <person name="Liao X.Y."/>
            <person name="Jiang Y.T."/>
            <person name="Yu X."/>
            <person name="Hao Y."/>
            <person name="Huang J."/>
            <person name="Zhao X.W."/>
            <person name="Ke S."/>
            <person name="Chen Y.Y."/>
            <person name="Wu W.L."/>
            <person name="Hsu J.L."/>
            <person name="Lin Y.F."/>
            <person name="Huang M.D."/>
            <person name="Li C.Y."/>
            <person name="Huang L."/>
            <person name="Wang Z.W."/>
            <person name="Zhao X."/>
            <person name="Zhong W.Y."/>
            <person name="Peng D.H."/>
            <person name="Ahmad S."/>
            <person name="Lan S."/>
            <person name="Zhang J.S."/>
            <person name="Tsai W.C."/>
            <person name="Van de Peer Y."/>
            <person name="Liu Z.J."/>
        </authorList>
    </citation>
    <scope>NUCLEOTIDE SEQUENCE</scope>
    <source>
        <strain evidence="1">CP</strain>
    </source>
</reference>
<proteinExistence type="predicted"/>
<gene>
    <name evidence="1" type="ORF">QJS10_CPB15g01969</name>
</gene>
<reference evidence="1" key="2">
    <citation type="submission" date="2023-06" db="EMBL/GenBank/DDBJ databases">
        <authorList>
            <person name="Ma L."/>
            <person name="Liu K.-W."/>
            <person name="Li Z."/>
            <person name="Hsiao Y.-Y."/>
            <person name="Qi Y."/>
            <person name="Fu T."/>
            <person name="Tang G."/>
            <person name="Zhang D."/>
            <person name="Sun W.-H."/>
            <person name="Liu D.-K."/>
            <person name="Li Y."/>
            <person name="Chen G.-Z."/>
            <person name="Liu X.-D."/>
            <person name="Liao X.-Y."/>
            <person name="Jiang Y.-T."/>
            <person name="Yu X."/>
            <person name="Hao Y."/>
            <person name="Huang J."/>
            <person name="Zhao X.-W."/>
            <person name="Ke S."/>
            <person name="Chen Y.-Y."/>
            <person name="Wu W.-L."/>
            <person name="Hsu J.-L."/>
            <person name="Lin Y.-F."/>
            <person name="Huang M.-D."/>
            <person name="Li C.-Y."/>
            <person name="Huang L."/>
            <person name="Wang Z.-W."/>
            <person name="Zhao X."/>
            <person name="Zhong W.-Y."/>
            <person name="Peng D.-H."/>
            <person name="Ahmad S."/>
            <person name="Lan S."/>
            <person name="Zhang J.-S."/>
            <person name="Tsai W.-C."/>
            <person name="Van De Peer Y."/>
            <person name="Liu Z.-J."/>
        </authorList>
    </citation>
    <scope>NUCLEOTIDE SEQUENCE</scope>
    <source>
        <strain evidence="1">CP</strain>
        <tissue evidence="1">Leaves</tissue>
    </source>
</reference>
<keyword evidence="2" id="KW-1185">Reference proteome</keyword>
<dbReference type="EMBL" id="JAUJYO010000015">
    <property type="protein sequence ID" value="KAK1296242.1"/>
    <property type="molecule type" value="Genomic_DNA"/>
</dbReference>
<organism evidence="1 2">
    <name type="scientific">Acorus calamus</name>
    <name type="common">Sweet flag</name>
    <dbReference type="NCBI Taxonomy" id="4465"/>
    <lineage>
        <taxon>Eukaryota</taxon>
        <taxon>Viridiplantae</taxon>
        <taxon>Streptophyta</taxon>
        <taxon>Embryophyta</taxon>
        <taxon>Tracheophyta</taxon>
        <taxon>Spermatophyta</taxon>
        <taxon>Magnoliopsida</taxon>
        <taxon>Liliopsida</taxon>
        <taxon>Acoraceae</taxon>
        <taxon>Acorus</taxon>
    </lineage>
</organism>
<evidence type="ECO:0000313" key="2">
    <source>
        <dbReference type="Proteomes" id="UP001180020"/>
    </source>
</evidence>
<evidence type="ECO:0000313" key="1">
    <source>
        <dbReference type="EMBL" id="KAK1296242.1"/>
    </source>
</evidence>
<protein>
    <submittedName>
        <fullName evidence="1">Uncharacterized protein</fullName>
    </submittedName>
</protein>
<sequence length="140" mass="15411">MELALPLKTHPYQIEDLPPTLTSPITDALGATNASLATLGTLSNKFMRVRCRETETTPNTNHMSTYQKGKLFKQFQEAVKAQLVILVLLVSTMQPLLAIRPLDDHRTAVVKTAMPEELSLLALEVLPRGPVHRGPSTARS</sequence>
<dbReference type="AlphaFoldDB" id="A0AAV9D7S2"/>
<name>A0AAV9D7S2_ACOCL</name>
<dbReference type="Proteomes" id="UP001180020">
    <property type="component" value="Unassembled WGS sequence"/>
</dbReference>
<accession>A0AAV9D7S2</accession>